<feature type="chain" id="PRO_5046929498" evidence="1">
    <location>
        <begin position="21"/>
        <end position="154"/>
    </location>
</feature>
<dbReference type="Proteomes" id="UP001165060">
    <property type="component" value="Unassembled WGS sequence"/>
</dbReference>
<dbReference type="EMBL" id="BRYB01000652">
    <property type="protein sequence ID" value="GMI34680.1"/>
    <property type="molecule type" value="Genomic_DNA"/>
</dbReference>
<evidence type="ECO:0000313" key="3">
    <source>
        <dbReference type="Proteomes" id="UP001165060"/>
    </source>
</evidence>
<feature type="signal peptide" evidence="1">
    <location>
        <begin position="1"/>
        <end position="20"/>
    </location>
</feature>
<name>A0ABQ6MX67_9STRA</name>
<evidence type="ECO:0000256" key="1">
    <source>
        <dbReference type="SAM" id="SignalP"/>
    </source>
</evidence>
<protein>
    <submittedName>
        <fullName evidence="2">Uncharacterized protein</fullName>
    </submittedName>
</protein>
<proteinExistence type="predicted"/>
<accession>A0ABQ6MX67</accession>
<comment type="caution">
    <text evidence="2">The sequence shown here is derived from an EMBL/GenBank/DDBJ whole genome shotgun (WGS) entry which is preliminary data.</text>
</comment>
<evidence type="ECO:0000313" key="2">
    <source>
        <dbReference type="EMBL" id="GMI34680.1"/>
    </source>
</evidence>
<sequence>MPPLLLLLLLLLVLLLPTSSFRSPPPPPLPSFLPSTPDLPTQLSEARQLLALARAKLASPGAARAPASPPDPSSLVKSCSPLGVVADTAAMLASSEAGEWTARSFGEIFKTELKEEKVFATRDDTLALLGLRGRLEGGDFDKIFDSRNPRIGEK</sequence>
<keyword evidence="1" id="KW-0732">Signal</keyword>
<keyword evidence="3" id="KW-1185">Reference proteome</keyword>
<reference evidence="2 3" key="1">
    <citation type="journal article" date="2023" name="Commun. Biol.">
        <title>Genome analysis of Parmales, the sister group of diatoms, reveals the evolutionary specialization of diatoms from phago-mixotrophs to photoautotrophs.</title>
        <authorList>
            <person name="Ban H."/>
            <person name="Sato S."/>
            <person name="Yoshikawa S."/>
            <person name="Yamada K."/>
            <person name="Nakamura Y."/>
            <person name="Ichinomiya M."/>
            <person name="Sato N."/>
            <person name="Blanc-Mathieu R."/>
            <person name="Endo H."/>
            <person name="Kuwata A."/>
            <person name="Ogata H."/>
        </authorList>
    </citation>
    <scope>NUCLEOTIDE SEQUENCE [LARGE SCALE GENOMIC DNA]</scope>
</reference>
<gene>
    <name evidence="2" type="ORF">TeGR_g14826</name>
</gene>
<organism evidence="2 3">
    <name type="scientific">Tetraparma gracilis</name>
    <dbReference type="NCBI Taxonomy" id="2962635"/>
    <lineage>
        <taxon>Eukaryota</taxon>
        <taxon>Sar</taxon>
        <taxon>Stramenopiles</taxon>
        <taxon>Ochrophyta</taxon>
        <taxon>Bolidophyceae</taxon>
        <taxon>Parmales</taxon>
        <taxon>Triparmaceae</taxon>
        <taxon>Tetraparma</taxon>
    </lineage>
</organism>